<feature type="transmembrane region" description="Helical" evidence="5">
    <location>
        <begin position="110"/>
        <end position="127"/>
    </location>
</feature>
<dbReference type="AlphaFoldDB" id="R8BWE7"/>
<evidence type="ECO:0000256" key="5">
    <source>
        <dbReference type="SAM" id="Phobius"/>
    </source>
</evidence>
<dbReference type="PANTHER" id="PTHR31465:SF1">
    <property type="entry name" value="PROTEIN RTA1-RELATED"/>
    <property type="match status" value="1"/>
</dbReference>
<dbReference type="HOGENOM" id="CLU_033465_5_0_1"/>
<protein>
    <submittedName>
        <fullName evidence="6">Putative rta1 domain protein</fullName>
    </submittedName>
</protein>
<dbReference type="InterPro" id="IPR007568">
    <property type="entry name" value="RTA1"/>
</dbReference>
<dbReference type="Proteomes" id="UP000014074">
    <property type="component" value="Unassembled WGS sequence"/>
</dbReference>
<dbReference type="eggNOG" id="ENOG502QURG">
    <property type="taxonomic scope" value="Eukaryota"/>
</dbReference>
<sequence>MVLGRVIRALPGGEACSVIRTRWLTTIFVIGDVFSFLVQASGAGLMVKDGSMKTGENIVVAGLVIQIIWFGLFGVTAIIFHLRYRSKSAVTASYGGHSGPTAAELPWQRLLMMLYIVSVFIMIRSIFRVIEYVMGSDGYLLQHEWTLYVFDSILMFGVMAVYFVWYPSGLQPQVISTPASMEMAVPREEDERNKQHYGRH</sequence>
<dbReference type="RefSeq" id="XP_007911513.1">
    <property type="nucleotide sequence ID" value="XM_007913322.1"/>
</dbReference>
<keyword evidence="4 5" id="KW-0472">Membrane</keyword>
<accession>R8BWE7</accession>
<dbReference type="GO" id="GO:0016020">
    <property type="term" value="C:membrane"/>
    <property type="evidence" value="ECO:0007669"/>
    <property type="project" value="UniProtKB-SubCell"/>
</dbReference>
<keyword evidence="2 5" id="KW-0812">Transmembrane</keyword>
<dbReference type="PANTHER" id="PTHR31465">
    <property type="entry name" value="PROTEIN RTA1-RELATED"/>
    <property type="match status" value="1"/>
</dbReference>
<gene>
    <name evidence="6" type="ORF">UCRPA7_728</name>
</gene>
<evidence type="ECO:0000256" key="1">
    <source>
        <dbReference type="ARBA" id="ARBA00004141"/>
    </source>
</evidence>
<evidence type="ECO:0000256" key="4">
    <source>
        <dbReference type="ARBA" id="ARBA00023136"/>
    </source>
</evidence>
<feature type="transmembrane region" description="Helical" evidence="5">
    <location>
        <begin position="147"/>
        <end position="166"/>
    </location>
</feature>
<feature type="transmembrane region" description="Helical" evidence="5">
    <location>
        <begin position="21"/>
        <end position="38"/>
    </location>
</feature>
<dbReference type="OrthoDB" id="3358017at2759"/>
<evidence type="ECO:0000256" key="3">
    <source>
        <dbReference type="ARBA" id="ARBA00022989"/>
    </source>
</evidence>
<organism evidence="6 7">
    <name type="scientific">Phaeoacremonium minimum (strain UCR-PA7)</name>
    <name type="common">Esca disease fungus</name>
    <name type="synonym">Togninia minima</name>
    <dbReference type="NCBI Taxonomy" id="1286976"/>
    <lineage>
        <taxon>Eukaryota</taxon>
        <taxon>Fungi</taxon>
        <taxon>Dikarya</taxon>
        <taxon>Ascomycota</taxon>
        <taxon>Pezizomycotina</taxon>
        <taxon>Sordariomycetes</taxon>
        <taxon>Sordariomycetidae</taxon>
        <taxon>Togniniales</taxon>
        <taxon>Togniniaceae</taxon>
        <taxon>Phaeoacremonium</taxon>
    </lineage>
</organism>
<evidence type="ECO:0000256" key="2">
    <source>
        <dbReference type="ARBA" id="ARBA00022692"/>
    </source>
</evidence>
<dbReference type="EMBL" id="KB932813">
    <property type="protein sequence ID" value="EOO03701.1"/>
    <property type="molecule type" value="Genomic_DNA"/>
</dbReference>
<keyword evidence="7" id="KW-1185">Reference proteome</keyword>
<feature type="transmembrane region" description="Helical" evidence="5">
    <location>
        <begin position="58"/>
        <end position="80"/>
    </location>
</feature>
<dbReference type="Pfam" id="PF04479">
    <property type="entry name" value="RTA1"/>
    <property type="match status" value="1"/>
</dbReference>
<evidence type="ECO:0000313" key="7">
    <source>
        <dbReference type="Proteomes" id="UP000014074"/>
    </source>
</evidence>
<comment type="subcellular location">
    <subcellularLocation>
        <location evidence="1">Membrane</location>
        <topology evidence="1">Multi-pass membrane protein</topology>
    </subcellularLocation>
</comment>
<dbReference type="KEGG" id="tmn:UCRPA7_728"/>
<keyword evidence="3 5" id="KW-1133">Transmembrane helix</keyword>
<dbReference type="GeneID" id="19328023"/>
<proteinExistence type="predicted"/>
<evidence type="ECO:0000313" key="6">
    <source>
        <dbReference type="EMBL" id="EOO03701.1"/>
    </source>
</evidence>
<reference evidence="7" key="1">
    <citation type="journal article" date="2013" name="Genome Announc.">
        <title>Draft genome sequence of the ascomycete Phaeoacremonium aleophilum strain UCR-PA7, a causal agent of the esca disease complex in grapevines.</title>
        <authorList>
            <person name="Blanco-Ulate B."/>
            <person name="Rolshausen P."/>
            <person name="Cantu D."/>
        </authorList>
    </citation>
    <scope>NUCLEOTIDE SEQUENCE [LARGE SCALE GENOMIC DNA]</scope>
    <source>
        <strain evidence="7">UCR-PA7</strain>
    </source>
</reference>
<name>R8BWE7_PHAM7</name>